<sequence length="786" mass="90153">MDDNHYPHHHHNHHNHHSTSGGCGESQFTTKLSVNTFARTHPMIQNDLIDLDLISGSAFTMKSKSQQGWISMLIHAIFRVLFFPLYLNWWSKQTNSQVIGLLFILYCLQLVSIRFYYQKNLTSSSSASSLSNLSDSNESFLSASSSTKQSNEYLEIPSTEILMPIAMMIVLGIIHMQIVGMKNFKSSNSSCHNSNSVCSNSSKISSNTKLDYSKNEINCNSQQTDCSSSSCNCTSSSVDSSPVVNVRRRLNKKIGDGEKFRGNNLAEEDQKIVVSHSRKNYDDMNIKIYQESKEETPKQIKKRKLRNRCRISKSIWDESIDSIPLRSKLYDAEMDDESSLMSPLFLNNNEWQTMHSDATSDNDDDDDNSNGCCNENHDESSKQGTSDDLREDSSKENFKTTERIFVKPENSKKFNSIQSNELKVSCSVWHNNVCQKVDLSVAEISSAIIRKVETIEHSAEYIFLGLMFSVSIALIPSIFRLQFSTKEGLSIVSILNHHNISSTLSFSSSVVSSSNQSTDFTYSGDLFELFNFFAEEAFYINKNSKTRFLIFVAMIERFVLSLLYFFLLCVTERTFKQRFLYSKYFSHLTRRDRAKRSQIPHFRLHKVRNLKIWLSVRSYLRRFGPHRSVDAICSTTFIISICLLTCICLQILKESNESCTSRLICWEMIFWSLALGLYIMRLMILGSRINQKYRSNMSVLITEQINLYLQLERQPHKKDALMLANQVLKLAVDLLKEIESPYKISGFSTNPYLYNIIKVVVLSAFSAVLTEMLGFKLKLYKIKLIR</sequence>
<keyword evidence="5" id="KW-0325">Glycoprotein</keyword>
<feature type="region of interest" description="Disordered" evidence="6">
    <location>
        <begin position="355"/>
        <end position="402"/>
    </location>
</feature>
<dbReference type="AlphaFoldDB" id="A0A834RCA9"/>
<dbReference type="GO" id="GO:0003677">
    <property type="term" value="F:DNA binding"/>
    <property type="evidence" value="ECO:0007669"/>
    <property type="project" value="UniProtKB-KW"/>
</dbReference>
<evidence type="ECO:0000259" key="8">
    <source>
        <dbReference type="Pfam" id="PF12129"/>
    </source>
</evidence>
<comment type="subcellular location">
    <subcellularLocation>
        <location evidence="1">Membrane</location>
        <topology evidence="1">Multi-pass membrane protein</topology>
    </subcellularLocation>
</comment>
<feature type="transmembrane region" description="Helical" evidence="7">
    <location>
        <begin position="664"/>
        <end position="684"/>
    </location>
</feature>
<name>A0A834RCA9_SARSC</name>
<evidence type="ECO:0000256" key="2">
    <source>
        <dbReference type="ARBA" id="ARBA00022692"/>
    </source>
</evidence>
<evidence type="ECO:0000256" key="3">
    <source>
        <dbReference type="ARBA" id="ARBA00022989"/>
    </source>
</evidence>
<feature type="transmembrane region" description="Helical" evidence="7">
    <location>
        <begin position="99"/>
        <end position="117"/>
    </location>
</feature>
<keyword evidence="2 7" id="KW-0812">Transmembrane</keyword>
<keyword evidence="4 7" id="KW-0472">Membrane</keyword>
<proteinExistence type="predicted"/>
<keyword evidence="9" id="KW-0371">Homeobox</keyword>
<keyword evidence="11" id="KW-1185">Reference proteome</keyword>
<dbReference type="InterPro" id="IPR021980">
    <property type="entry name" value="PHTF1/2_N"/>
</dbReference>
<keyword evidence="3 7" id="KW-1133">Transmembrane helix</keyword>
<evidence type="ECO:0000256" key="1">
    <source>
        <dbReference type="ARBA" id="ARBA00004141"/>
    </source>
</evidence>
<accession>A0A834RCA9</accession>
<gene>
    <name evidence="9" type="ORF">SSS_5048</name>
</gene>
<feature type="transmembrane region" description="Helical" evidence="7">
    <location>
        <begin position="69"/>
        <end position="87"/>
    </location>
</feature>
<reference evidence="10" key="3">
    <citation type="submission" date="2022-06" db="UniProtKB">
        <authorList>
            <consortium name="EnsemblMetazoa"/>
        </authorList>
    </citation>
    <scope>IDENTIFICATION</scope>
</reference>
<feature type="transmembrane region" description="Helical" evidence="7">
    <location>
        <begin position="631"/>
        <end position="652"/>
    </location>
</feature>
<dbReference type="Pfam" id="PF12129">
    <property type="entry name" value="PHTF1-2_N"/>
    <property type="match status" value="1"/>
</dbReference>
<dbReference type="EnsemblMetazoa" id="SSS_5048s_mrna">
    <property type="protein sequence ID" value="KAF7494260.1"/>
    <property type="gene ID" value="SSS_5048"/>
</dbReference>
<dbReference type="PANTHER" id="PTHR12680:SF6">
    <property type="entry name" value="PROTEIN PHTF"/>
    <property type="match status" value="1"/>
</dbReference>
<dbReference type="PANTHER" id="PTHR12680">
    <property type="entry name" value="PUTATIVE HOMEODOMAIN TRANSCRIPTION FACTOR PHTF"/>
    <property type="match status" value="1"/>
</dbReference>
<dbReference type="OrthoDB" id="10066656at2759"/>
<evidence type="ECO:0000256" key="6">
    <source>
        <dbReference type="SAM" id="MobiDB-lite"/>
    </source>
</evidence>
<feature type="region of interest" description="Disordered" evidence="6">
    <location>
        <begin position="1"/>
        <end position="24"/>
    </location>
</feature>
<dbReference type="InterPro" id="IPR039775">
    <property type="entry name" value="PHTF1/2"/>
</dbReference>
<evidence type="ECO:0000313" key="10">
    <source>
        <dbReference type="EnsemblMetazoa" id="KAF7494260.1"/>
    </source>
</evidence>
<feature type="compositionally biased region" description="Basic and acidic residues" evidence="6">
    <location>
        <begin position="375"/>
        <end position="402"/>
    </location>
</feature>
<evidence type="ECO:0000313" key="9">
    <source>
        <dbReference type="EMBL" id="KAF7494260.1"/>
    </source>
</evidence>
<protein>
    <submittedName>
        <fullName evidence="9">Putative homeodomain transcription factor</fullName>
    </submittedName>
</protein>
<feature type="compositionally biased region" description="Basic residues" evidence="6">
    <location>
        <begin position="7"/>
        <end position="17"/>
    </location>
</feature>
<feature type="domain" description="PHTF1/2 N-terminal" evidence="8">
    <location>
        <begin position="41"/>
        <end position="181"/>
    </location>
</feature>
<feature type="transmembrane region" description="Helical" evidence="7">
    <location>
        <begin position="161"/>
        <end position="180"/>
    </location>
</feature>
<evidence type="ECO:0000256" key="4">
    <source>
        <dbReference type="ARBA" id="ARBA00023136"/>
    </source>
</evidence>
<dbReference type="GO" id="GO:0016020">
    <property type="term" value="C:membrane"/>
    <property type="evidence" value="ECO:0007669"/>
    <property type="project" value="UniProtKB-SubCell"/>
</dbReference>
<keyword evidence="9" id="KW-0238">DNA-binding</keyword>
<feature type="transmembrane region" description="Helical" evidence="7">
    <location>
        <begin position="752"/>
        <end position="770"/>
    </location>
</feature>
<organism evidence="9">
    <name type="scientific">Sarcoptes scabiei</name>
    <name type="common">Itch mite</name>
    <name type="synonym">Acarus scabiei</name>
    <dbReference type="NCBI Taxonomy" id="52283"/>
    <lineage>
        <taxon>Eukaryota</taxon>
        <taxon>Metazoa</taxon>
        <taxon>Ecdysozoa</taxon>
        <taxon>Arthropoda</taxon>
        <taxon>Chelicerata</taxon>
        <taxon>Arachnida</taxon>
        <taxon>Acari</taxon>
        <taxon>Acariformes</taxon>
        <taxon>Sarcoptiformes</taxon>
        <taxon>Astigmata</taxon>
        <taxon>Psoroptidia</taxon>
        <taxon>Sarcoptoidea</taxon>
        <taxon>Sarcoptidae</taxon>
        <taxon>Sarcoptinae</taxon>
        <taxon>Sarcoptes</taxon>
    </lineage>
</organism>
<dbReference type="GO" id="GO:0005783">
    <property type="term" value="C:endoplasmic reticulum"/>
    <property type="evidence" value="ECO:0007669"/>
    <property type="project" value="InterPro"/>
</dbReference>
<evidence type="ECO:0000313" key="11">
    <source>
        <dbReference type="Proteomes" id="UP000070412"/>
    </source>
</evidence>
<dbReference type="EMBL" id="WVUK01000053">
    <property type="protein sequence ID" value="KAF7494260.1"/>
    <property type="molecule type" value="Genomic_DNA"/>
</dbReference>
<feature type="transmembrane region" description="Helical" evidence="7">
    <location>
        <begin position="548"/>
        <end position="570"/>
    </location>
</feature>
<evidence type="ECO:0000256" key="7">
    <source>
        <dbReference type="SAM" id="Phobius"/>
    </source>
</evidence>
<dbReference type="Proteomes" id="UP000070412">
    <property type="component" value="Unassembled WGS sequence"/>
</dbReference>
<evidence type="ECO:0000256" key="5">
    <source>
        <dbReference type="ARBA" id="ARBA00023180"/>
    </source>
</evidence>
<reference evidence="9" key="2">
    <citation type="submission" date="2020-01" db="EMBL/GenBank/DDBJ databases">
        <authorList>
            <person name="Korhonen P.K.K."/>
            <person name="Guangxu M.G."/>
            <person name="Wang T.W."/>
            <person name="Stroehlein A.J.S."/>
            <person name="Young N.D."/>
            <person name="Ang C.-S.A."/>
            <person name="Fernando D.W.F."/>
            <person name="Lu H.L."/>
            <person name="Taylor S.T."/>
            <person name="Ehtesham M.E.M."/>
            <person name="Najaraj S.H.N."/>
            <person name="Harsha G.H.G."/>
            <person name="Madugundu A.M."/>
            <person name="Renuse S.R."/>
            <person name="Holt D.H."/>
            <person name="Pandey A.P."/>
            <person name="Papenfuss A.P."/>
            <person name="Gasser R.B.G."/>
            <person name="Fischer K.F."/>
        </authorList>
    </citation>
    <scope>NUCLEOTIDE SEQUENCE</scope>
    <source>
        <strain evidence="9">SSS_KF_BRIS2020</strain>
    </source>
</reference>
<feature type="transmembrane region" description="Helical" evidence="7">
    <location>
        <begin position="461"/>
        <end position="479"/>
    </location>
</feature>
<reference evidence="11" key="1">
    <citation type="journal article" date="2020" name="PLoS Negl. Trop. Dis.">
        <title>High-quality nuclear genome for Sarcoptes scabiei-A critical resource for a neglected parasite.</title>
        <authorList>
            <person name="Korhonen P.K."/>
            <person name="Gasser R.B."/>
            <person name="Ma G."/>
            <person name="Wang T."/>
            <person name="Stroehlein A.J."/>
            <person name="Young N.D."/>
            <person name="Ang C.S."/>
            <person name="Fernando D.D."/>
            <person name="Lu H.C."/>
            <person name="Taylor S."/>
            <person name="Reynolds S.L."/>
            <person name="Mofiz E."/>
            <person name="Najaraj S.H."/>
            <person name="Gowda H."/>
            <person name="Madugundu A."/>
            <person name="Renuse S."/>
            <person name="Holt D."/>
            <person name="Pandey A."/>
            <person name="Papenfuss A.T."/>
            <person name="Fischer K."/>
        </authorList>
    </citation>
    <scope>NUCLEOTIDE SEQUENCE [LARGE SCALE GENOMIC DNA]</scope>
</reference>